<dbReference type="Proteomes" id="UP001597344">
    <property type="component" value="Unassembled WGS sequence"/>
</dbReference>
<protein>
    <recommendedName>
        <fullName evidence="4">DoxX family protein</fullName>
    </recommendedName>
</protein>
<proteinExistence type="predicted"/>
<evidence type="ECO:0000256" key="1">
    <source>
        <dbReference type="SAM" id="Phobius"/>
    </source>
</evidence>
<sequence>MKNEFIRFGLEKRRILTGILQLLGGSGLIVGYVFSPILIIICSGGLALLMLLGFGVRLKIKDPLLASSPALFYAILNVYLFFRYLILL</sequence>
<accession>A0ABW5AYJ8</accession>
<evidence type="ECO:0008006" key="4">
    <source>
        <dbReference type="Google" id="ProtNLM"/>
    </source>
</evidence>
<comment type="caution">
    <text evidence="2">The sequence shown here is derived from an EMBL/GenBank/DDBJ whole genome shotgun (WGS) entry which is preliminary data.</text>
</comment>
<gene>
    <name evidence="2" type="ORF">ACFSJT_14895</name>
</gene>
<feature type="transmembrane region" description="Helical" evidence="1">
    <location>
        <begin position="70"/>
        <end position="87"/>
    </location>
</feature>
<keyword evidence="1" id="KW-0812">Transmembrane</keyword>
<name>A0ABW5AYJ8_9FLAO</name>
<dbReference type="EMBL" id="JBHUHY010000015">
    <property type="protein sequence ID" value="MFD2188088.1"/>
    <property type="molecule type" value="Genomic_DNA"/>
</dbReference>
<dbReference type="RefSeq" id="WP_378321098.1">
    <property type="nucleotide sequence ID" value="NZ_JBHUHY010000015.1"/>
</dbReference>
<evidence type="ECO:0000313" key="2">
    <source>
        <dbReference type="EMBL" id="MFD2188088.1"/>
    </source>
</evidence>
<keyword evidence="3" id="KW-1185">Reference proteome</keyword>
<organism evidence="2 3">
    <name type="scientific">Aquimarina celericrescens</name>
    <dbReference type="NCBI Taxonomy" id="1964542"/>
    <lineage>
        <taxon>Bacteria</taxon>
        <taxon>Pseudomonadati</taxon>
        <taxon>Bacteroidota</taxon>
        <taxon>Flavobacteriia</taxon>
        <taxon>Flavobacteriales</taxon>
        <taxon>Flavobacteriaceae</taxon>
        <taxon>Aquimarina</taxon>
    </lineage>
</organism>
<feature type="transmembrane region" description="Helical" evidence="1">
    <location>
        <begin position="37"/>
        <end position="58"/>
    </location>
</feature>
<reference evidence="3" key="1">
    <citation type="journal article" date="2019" name="Int. J. Syst. Evol. Microbiol.">
        <title>The Global Catalogue of Microorganisms (GCM) 10K type strain sequencing project: providing services to taxonomists for standard genome sequencing and annotation.</title>
        <authorList>
            <consortium name="The Broad Institute Genomics Platform"/>
            <consortium name="The Broad Institute Genome Sequencing Center for Infectious Disease"/>
            <person name="Wu L."/>
            <person name="Ma J."/>
        </authorList>
    </citation>
    <scope>NUCLEOTIDE SEQUENCE [LARGE SCALE GENOMIC DNA]</scope>
    <source>
        <strain evidence="3">DT92</strain>
    </source>
</reference>
<keyword evidence="1" id="KW-0472">Membrane</keyword>
<evidence type="ECO:0000313" key="3">
    <source>
        <dbReference type="Proteomes" id="UP001597344"/>
    </source>
</evidence>
<keyword evidence="1" id="KW-1133">Transmembrane helix</keyword>